<name>A0AAD5MRY1_PARTN</name>
<sequence length="91" mass="10371">MRRACEIRSFFPATSETAFSKNKQLLYMQCRKYEVKAEFGTRYLATLGRASEVMRCVAAMSDTIESNATLTGGYAEILRYEVKNKRPLEAT</sequence>
<accession>A0AAD5MRY1</accession>
<dbReference type="Proteomes" id="UP001196413">
    <property type="component" value="Unassembled WGS sequence"/>
</dbReference>
<reference evidence="1" key="1">
    <citation type="submission" date="2021-06" db="EMBL/GenBank/DDBJ databases">
        <title>Parelaphostrongylus tenuis whole genome reference sequence.</title>
        <authorList>
            <person name="Garwood T.J."/>
            <person name="Larsen P.A."/>
            <person name="Fountain-Jones N.M."/>
            <person name="Garbe J.R."/>
            <person name="Macchietto M.G."/>
            <person name="Kania S.A."/>
            <person name="Gerhold R.W."/>
            <person name="Richards J.E."/>
            <person name="Wolf T.M."/>
        </authorList>
    </citation>
    <scope>NUCLEOTIDE SEQUENCE</scope>
    <source>
        <strain evidence="1">MNPRO001-30</strain>
        <tissue evidence="1">Meninges</tissue>
    </source>
</reference>
<dbReference type="EMBL" id="JAHQIW010000644">
    <property type="protein sequence ID" value="KAJ1349319.1"/>
    <property type="molecule type" value="Genomic_DNA"/>
</dbReference>
<proteinExistence type="predicted"/>
<evidence type="ECO:0000313" key="2">
    <source>
        <dbReference type="Proteomes" id="UP001196413"/>
    </source>
</evidence>
<comment type="caution">
    <text evidence="1">The sequence shown here is derived from an EMBL/GenBank/DDBJ whole genome shotgun (WGS) entry which is preliminary data.</text>
</comment>
<protein>
    <submittedName>
        <fullName evidence="1">Uncharacterized protein</fullName>
    </submittedName>
</protein>
<dbReference type="AlphaFoldDB" id="A0AAD5MRY1"/>
<keyword evidence="2" id="KW-1185">Reference proteome</keyword>
<evidence type="ECO:0000313" key="1">
    <source>
        <dbReference type="EMBL" id="KAJ1349319.1"/>
    </source>
</evidence>
<gene>
    <name evidence="1" type="ORF">KIN20_004817</name>
</gene>
<organism evidence="1 2">
    <name type="scientific">Parelaphostrongylus tenuis</name>
    <name type="common">Meningeal worm</name>
    <dbReference type="NCBI Taxonomy" id="148309"/>
    <lineage>
        <taxon>Eukaryota</taxon>
        <taxon>Metazoa</taxon>
        <taxon>Ecdysozoa</taxon>
        <taxon>Nematoda</taxon>
        <taxon>Chromadorea</taxon>
        <taxon>Rhabditida</taxon>
        <taxon>Rhabditina</taxon>
        <taxon>Rhabditomorpha</taxon>
        <taxon>Strongyloidea</taxon>
        <taxon>Metastrongylidae</taxon>
        <taxon>Parelaphostrongylus</taxon>
    </lineage>
</organism>